<dbReference type="OrthoDB" id="295029at2759"/>
<dbReference type="RefSeq" id="XP_044569503.1">
    <property type="nucleotide sequence ID" value="XM_044710573.1"/>
</dbReference>
<dbReference type="GeneID" id="68107907"/>
<comment type="similarity">
    <text evidence="1">Belongs to the SAPS family.</text>
</comment>
<dbReference type="Proteomes" id="UP000444721">
    <property type="component" value="Unassembled WGS sequence"/>
</dbReference>
<dbReference type="Pfam" id="PF04499">
    <property type="entry name" value="SAPS"/>
    <property type="match status" value="1"/>
</dbReference>
<gene>
    <name evidence="3" type="ORF">FDP41_000689</name>
</gene>
<dbReference type="VEuPathDB" id="AmoebaDB:FDP41_000689"/>
<sequence length="757" mass="85804">MSEPSSVWDLFSEEEVFQSFDTILDNPSTTLEDVLDQDTLLQEVKSLSPKLIQYLTCSKTLRKLIDYITVEQYFEDDIKSSSATKKNKPANFFDDDFGFDDNFGNQFSSSDNSANSKTTTTTSIRQQALQEEEKMKQEFLSVSSIKEKLDELSNRPELKALYQYPYVVGEIFGCSVDKISNALVHQTEDENYQLYGERFLDLILVKYLLLRKPYQIPKNRSLSQYLFKALNVLMDKPEKYYTDVVKRLMEIVDDRAIPASLNEIIDENLYSSSEVLLESLFIRNIGLCGIDNILLKILGMESSIFQEQTANMQDFGAAGSFSSFASSYSFSVNSNDKFSEEEEEAPEMKIYKSVQEWAFTKYGLYSSLLRKLSSYVTETINDEILIELEEEQKNIFSLLSVIIEKALLKRPGYCLPSIEAILSPTNIRTLIDIILKCDTNKGAQTSLFNLGVTFLKHLLSQVVSSISSISSMTTIEYANLSITDQKVLSLGIEAFKELTSSSLLTKFIDRLQVVPQVHEVQVLQCGVPIEHPLGESRLLIIEYVDSILHHCSSLETSLHNLQTSKNERATDLQTALSSILTTLKTRNVSHHIVPLFFQYDFNSLLHKQVHLMVKSICNLTITEPVVAELKKQLLFDETSLCKRIVEKYESVKNGVGQTFKGTVGMGYLFEMAEIIQKYIPQSSIYATTNEELDHLLTSVSSWKPFVDTALKEYISLKEKKLGGSAPIGTKPHSNWHVVSEGNSQHMSGLHIDEEDTY</sequence>
<dbReference type="VEuPathDB" id="AmoebaDB:NF0094020"/>
<dbReference type="PANTHER" id="PTHR12634">
    <property type="entry name" value="SIT4 YEAST -ASSOCIATING PROTEIN-RELATED"/>
    <property type="match status" value="1"/>
</dbReference>
<keyword evidence="4" id="KW-1185">Reference proteome</keyword>
<dbReference type="InterPro" id="IPR007587">
    <property type="entry name" value="SAPS"/>
</dbReference>
<evidence type="ECO:0000313" key="4">
    <source>
        <dbReference type="Proteomes" id="UP000444721"/>
    </source>
</evidence>
<dbReference type="VEuPathDB" id="AmoebaDB:NfTy_031250"/>
<dbReference type="GO" id="GO:0019903">
    <property type="term" value="F:protein phosphatase binding"/>
    <property type="evidence" value="ECO:0007669"/>
    <property type="project" value="InterPro"/>
</dbReference>
<reference evidence="3 4" key="1">
    <citation type="journal article" date="2019" name="Sci. Rep.">
        <title>Nanopore sequencing improves the draft genome of the human pathogenic amoeba Naegleria fowleri.</title>
        <authorList>
            <person name="Liechti N."/>
            <person name="Schurch N."/>
            <person name="Bruggmann R."/>
            <person name="Wittwer M."/>
        </authorList>
    </citation>
    <scope>NUCLEOTIDE SEQUENCE [LARGE SCALE GENOMIC DNA]</scope>
    <source>
        <strain evidence="3 4">ATCC 30894</strain>
    </source>
</reference>
<accession>A0A6A5CH09</accession>
<proteinExistence type="inferred from homology"/>
<organism evidence="3 4">
    <name type="scientific">Naegleria fowleri</name>
    <name type="common">Brain eating amoeba</name>
    <dbReference type="NCBI Taxonomy" id="5763"/>
    <lineage>
        <taxon>Eukaryota</taxon>
        <taxon>Discoba</taxon>
        <taxon>Heterolobosea</taxon>
        <taxon>Tetramitia</taxon>
        <taxon>Eutetramitia</taxon>
        <taxon>Vahlkampfiidae</taxon>
        <taxon>Naegleria</taxon>
    </lineage>
</organism>
<dbReference type="OMA" id="QTEDENY"/>
<protein>
    <submittedName>
        <fullName evidence="3">Uncharacterized protein</fullName>
    </submittedName>
</protein>
<dbReference type="GO" id="GO:0019888">
    <property type="term" value="F:protein phosphatase regulator activity"/>
    <property type="evidence" value="ECO:0007669"/>
    <property type="project" value="TreeGrafter"/>
</dbReference>
<name>A0A6A5CH09_NAEFO</name>
<dbReference type="EMBL" id="VFQX01000002">
    <property type="protein sequence ID" value="KAF0984790.1"/>
    <property type="molecule type" value="Genomic_DNA"/>
</dbReference>
<evidence type="ECO:0000256" key="2">
    <source>
        <dbReference type="ARBA" id="ARBA00023306"/>
    </source>
</evidence>
<dbReference type="PANTHER" id="PTHR12634:SF8">
    <property type="entry name" value="FIERY MOUNTAIN, ISOFORM D"/>
    <property type="match status" value="1"/>
</dbReference>
<keyword evidence="2" id="KW-0131">Cell cycle</keyword>
<comment type="caution">
    <text evidence="3">The sequence shown here is derived from an EMBL/GenBank/DDBJ whole genome shotgun (WGS) entry which is preliminary data.</text>
</comment>
<evidence type="ECO:0000313" key="3">
    <source>
        <dbReference type="EMBL" id="KAF0984790.1"/>
    </source>
</evidence>
<dbReference type="AlphaFoldDB" id="A0A6A5CH09"/>
<evidence type="ECO:0000256" key="1">
    <source>
        <dbReference type="ARBA" id="ARBA00006180"/>
    </source>
</evidence>